<dbReference type="Pfam" id="PF00583">
    <property type="entry name" value="Acetyltransf_1"/>
    <property type="match status" value="1"/>
</dbReference>
<gene>
    <name evidence="2" type="ORF">FHU36_005982</name>
</gene>
<dbReference type="Proteomes" id="UP000583800">
    <property type="component" value="Unassembled WGS sequence"/>
</dbReference>
<dbReference type="SUPFAM" id="SSF55729">
    <property type="entry name" value="Acyl-CoA N-acyltransferases (Nat)"/>
    <property type="match status" value="1"/>
</dbReference>
<accession>A0A7X0C6I7</accession>
<dbReference type="PROSITE" id="PS51186">
    <property type="entry name" value="GNAT"/>
    <property type="match status" value="1"/>
</dbReference>
<reference evidence="2 3" key="1">
    <citation type="submission" date="2020-08" db="EMBL/GenBank/DDBJ databases">
        <title>Sequencing the genomes of 1000 actinobacteria strains.</title>
        <authorList>
            <person name="Klenk H.-P."/>
        </authorList>
    </citation>
    <scope>NUCLEOTIDE SEQUENCE [LARGE SCALE GENOMIC DNA]</scope>
    <source>
        <strain evidence="2 3">DSM 45913</strain>
    </source>
</reference>
<keyword evidence="3" id="KW-1185">Reference proteome</keyword>
<dbReference type="AlphaFoldDB" id="A0A7X0C6I7"/>
<comment type="caution">
    <text evidence="2">The sequence shown here is derived from an EMBL/GenBank/DDBJ whole genome shotgun (WGS) entry which is preliminary data.</text>
</comment>
<dbReference type="RefSeq" id="WP_185087008.1">
    <property type="nucleotide sequence ID" value="NZ_JACHJB010000002.1"/>
</dbReference>
<organism evidence="2 3">
    <name type="scientific">Nonomuraea muscovyensis</name>
    <dbReference type="NCBI Taxonomy" id="1124761"/>
    <lineage>
        <taxon>Bacteria</taxon>
        <taxon>Bacillati</taxon>
        <taxon>Actinomycetota</taxon>
        <taxon>Actinomycetes</taxon>
        <taxon>Streptosporangiales</taxon>
        <taxon>Streptosporangiaceae</taxon>
        <taxon>Nonomuraea</taxon>
    </lineage>
</organism>
<dbReference type="GO" id="GO:0016747">
    <property type="term" value="F:acyltransferase activity, transferring groups other than amino-acyl groups"/>
    <property type="evidence" value="ECO:0007669"/>
    <property type="project" value="InterPro"/>
</dbReference>
<protein>
    <submittedName>
        <fullName evidence="2">GNAT superfamily N-acetyltransferase</fullName>
    </submittedName>
</protein>
<dbReference type="InterPro" id="IPR016181">
    <property type="entry name" value="Acyl_CoA_acyltransferase"/>
</dbReference>
<evidence type="ECO:0000259" key="1">
    <source>
        <dbReference type="PROSITE" id="PS51186"/>
    </source>
</evidence>
<dbReference type="InterPro" id="IPR000182">
    <property type="entry name" value="GNAT_dom"/>
</dbReference>
<dbReference type="Gene3D" id="3.40.630.30">
    <property type="match status" value="1"/>
</dbReference>
<evidence type="ECO:0000313" key="2">
    <source>
        <dbReference type="EMBL" id="MBB6349437.1"/>
    </source>
</evidence>
<feature type="domain" description="N-acetyltransferase" evidence="1">
    <location>
        <begin position="1"/>
        <end position="171"/>
    </location>
</feature>
<dbReference type="EMBL" id="JACHJB010000002">
    <property type="protein sequence ID" value="MBB6349437.1"/>
    <property type="molecule type" value="Genomic_DNA"/>
</dbReference>
<name>A0A7X0C6I7_9ACTN</name>
<keyword evidence="2" id="KW-0808">Transferase</keyword>
<evidence type="ECO:0000313" key="3">
    <source>
        <dbReference type="Proteomes" id="UP000583800"/>
    </source>
</evidence>
<sequence>MKLERLTGEETLARAAELIDLYRVSFDGPPWYEDGHGAADFARRLTVDARRPGFTAVLAGQDGEPAGFGTAWPTPRPFPAGRAYDRVRRLLGDEVETRLVGALEVDELAVGPHARGRGLAARILGLLCADAADCWLLTAPKAYDAIRLYERLGWRRLTGPAADVVVFARSS</sequence>
<proteinExistence type="predicted"/>